<evidence type="ECO:0000313" key="1">
    <source>
        <dbReference type="EMBL" id="CCD54541.1"/>
    </source>
</evidence>
<dbReference type="Proteomes" id="UP000008177">
    <property type="component" value="Unplaced contigs"/>
</dbReference>
<dbReference type="HOGENOM" id="CLU_3299290_0_0_1"/>
<dbReference type="AlphaFoldDB" id="G2YSE3"/>
<sequence length="40" mass="4183">MSAAKASISQTIRFKRQAACPVVYSESGDCPNAAFHPGGK</sequence>
<name>G2YSE3_BOTF4</name>
<protein>
    <submittedName>
        <fullName evidence="1">Uncharacterized protein</fullName>
    </submittedName>
</protein>
<organism evidence="1 2">
    <name type="scientific">Botryotinia fuckeliana (strain T4)</name>
    <name type="common">Noble rot fungus</name>
    <name type="synonym">Botrytis cinerea</name>
    <dbReference type="NCBI Taxonomy" id="999810"/>
    <lineage>
        <taxon>Eukaryota</taxon>
        <taxon>Fungi</taxon>
        <taxon>Dikarya</taxon>
        <taxon>Ascomycota</taxon>
        <taxon>Pezizomycotina</taxon>
        <taxon>Leotiomycetes</taxon>
        <taxon>Helotiales</taxon>
        <taxon>Sclerotiniaceae</taxon>
        <taxon>Botrytis</taxon>
    </lineage>
</organism>
<accession>G2YSE3</accession>
<dbReference type="EMBL" id="FQ790351">
    <property type="protein sequence ID" value="CCD54541.1"/>
    <property type="molecule type" value="Genomic_DNA"/>
</dbReference>
<reference evidence="2" key="1">
    <citation type="journal article" date="2011" name="PLoS Genet.">
        <title>Genomic analysis of the necrotrophic fungal pathogens Sclerotinia sclerotiorum and Botrytis cinerea.</title>
        <authorList>
            <person name="Amselem J."/>
            <person name="Cuomo C.A."/>
            <person name="van Kan J.A."/>
            <person name="Viaud M."/>
            <person name="Benito E.P."/>
            <person name="Couloux A."/>
            <person name="Coutinho P.M."/>
            <person name="de Vries R.P."/>
            <person name="Dyer P.S."/>
            <person name="Fillinger S."/>
            <person name="Fournier E."/>
            <person name="Gout L."/>
            <person name="Hahn M."/>
            <person name="Kohn L."/>
            <person name="Lapalu N."/>
            <person name="Plummer K.M."/>
            <person name="Pradier J.M."/>
            <person name="Quevillon E."/>
            <person name="Sharon A."/>
            <person name="Simon A."/>
            <person name="ten Have A."/>
            <person name="Tudzynski B."/>
            <person name="Tudzynski P."/>
            <person name="Wincker P."/>
            <person name="Andrew M."/>
            <person name="Anthouard V."/>
            <person name="Beever R.E."/>
            <person name="Beffa R."/>
            <person name="Benoit I."/>
            <person name="Bouzid O."/>
            <person name="Brault B."/>
            <person name="Chen Z."/>
            <person name="Choquer M."/>
            <person name="Collemare J."/>
            <person name="Cotton P."/>
            <person name="Danchin E.G."/>
            <person name="Da Silva C."/>
            <person name="Gautier A."/>
            <person name="Giraud C."/>
            <person name="Giraud T."/>
            <person name="Gonzalez C."/>
            <person name="Grossetete S."/>
            <person name="Guldener U."/>
            <person name="Henrissat B."/>
            <person name="Howlett B.J."/>
            <person name="Kodira C."/>
            <person name="Kretschmer M."/>
            <person name="Lappartient A."/>
            <person name="Leroch M."/>
            <person name="Levis C."/>
            <person name="Mauceli E."/>
            <person name="Neuveglise C."/>
            <person name="Oeser B."/>
            <person name="Pearson M."/>
            <person name="Poulain J."/>
            <person name="Poussereau N."/>
            <person name="Quesneville H."/>
            <person name="Rascle C."/>
            <person name="Schumacher J."/>
            <person name="Segurens B."/>
            <person name="Sexton A."/>
            <person name="Silva E."/>
            <person name="Sirven C."/>
            <person name="Soanes D.M."/>
            <person name="Talbot N.J."/>
            <person name="Templeton M."/>
            <person name="Yandava C."/>
            <person name="Yarden O."/>
            <person name="Zeng Q."/>
            <person name="Rollins J.A."/>
            <person name="Lebrun M.H."/>
            <person name="Dickman M."/>
        </authorList>
    </citation>
    <scope>NUCLEOTIDE SEQUENCE [LARGE SCALE GENOMIC DNA]</scope>
    <source>
        <strain evidence="2">T4</strain>
    </source>
</reference>
<dbReference type="InParanoid" id="G2YSE3"/>
<gene>
    <name evidence="1" type="ORF">BofuT4_uP125890.1</name>
</gene>
<proteinExistence type="predicted"/>
<evidence type="ECO:0000313" key="2">
    <source>
        <dbReference type="Proteomes" id="UP000008177"/>
    </source>
</evidence>